<name>A0A1I3TGS3_HALDA</name>
<feature type="region of interest" description="Disordered" evidence="1">
    <location>
        <begin position="137"/>
        <end position="166"/>
    </location>
</feature>
<feature type="chain" id="PRO_5010253275" evidence="2">
    <location>
        <begin position="23"/>
        <end position="166"/>
    </location>
</feature>
<protein>
    <submittedName>
        <fullName evidence="3">Uncharacterized protein</fullName>
    </submittedName>
</protein>
<dbReference type="EMBL" id="FOSB01000003">
    <property type="protein sequence ID" value="SFJ68826.1"/>
    <property type="molecule type" value="Genomic_DNA"/>
</dbReference>
<evidence type="ECO:0000256" key="2">
    <source>
        <dbReference type="SAM" id="SignalP"/>
    </source>
</evidence>
<sequence>MYKLVVSLFFVLLVTGAQPSAAYVVQENPGSKPSKEENGDRDLPAKLVLLGPEAEERLEITNPAAVFEVMKAIENANQTDRTEDKGEKLGTLELKENKWMAIHYSKDRSSVLFEWEEKTSFMERRKFFALFQAERKAEPLPPGEGGDVQPIPPADGVHSDDIIPLP</sequence>
<dbReference type="Proteomes" id="UP000183557">
    <property type="component" value="Unassembled WGS sequence"/>
</dbReference>
<feature type="signal peptide" evidence="2">
    <location>
        <begin position="1"/>
        <end position="22"/>
    </location>
</feature>
<gene>
    <name evidence="3" type="ORF">SAMN04487936_103335</name>
</gene>
<keyword evidence="2" id="KW-0732">Signal</keyword>
<feature type="compositionally biased region" description="Basic and acidic residues" evidence="1">
    <location>
        <begin position="157"/>
        <end position="166"/>
    </location>
</feature>
<organism evidence="3 4">
    <name type="scientific">Halobacillus dabanensis</name>
    <dbReference type="NCBI Taxonomy" id="240302"/>
    <lineage>
        <taxon>Bacteria</taxon>
        <taxon>Bacillati</taxon>
        <taxon>Bacillota</taxon>
        <taxon>Bacilli</taxon>
        <taxon>Bacillales</taxon>
        <taxon>Bacillaceae</taxon>
        <taxon>Halobacillus</taxon>
    </lineage>
</organism>
<dbReference type="AlphaFoldDB" id="A0A1I3TGS3"/>
<proteinExistence type="predicted"/>
<keyword evidence="4" id="KW-1185">Reference proteome</keyword>
<accession>A0A1I3TGS3</accession>
<reference evidence="4" key="1">
    <citation type="submission" date="2016-10" db="EMBL/GenBank/DDBJ databases">
        <authorList>
            <person name="Varghese N."/>
            <person name="Submissions S."/>
        </authorList>
    </citation>
    <scope>NUCLEOTIDE SEQUENCE [LARGE SCALE GENOMIC DNA]</scope>
    <source>
        <strain evidence="4">CGMCC 1.3704</strain>
    </source>
</reference>
<evidence type="ECO:0000313" key="3">
    <source>
        <dbReference type="EMBL" id="SFJ68826.1"/>
    </source>
</evidence>
<evidence type="ECO:0000256" key="1">
    <source>
        <dbReference type="SAM" id="MobiDB-lite"/>
    </source>
</evidence>
<evidence type="ECO:0000313" key="4">
    <source>
        <dbReference type="Proteomes" id="UP000183557"/>
    </source>
</evidence>